<organism evidence="3 4">
    <name type="scientific">Siccirubricoccus soli</name>
    <dbReference type="NCBI Taxonomy" id="2899147"/>
    <lineage>
        <taxon>Bacteria</taxon>
        <taxon>Pseudomonadati</taxon>
        <taxon>Pseudomonadota</taxon>
        <taxon>Alphaproteobacteria</taxon>
        <taxon>Acetobacterales</taxon>
        <taxon>Roseomonadaceae</taxon>
        <taxon>Siccirubricoccus</taxon>
    </lineage>
</organism>
<dbReference type="Gene3D" id="3.20.20.140">
    <property type="entry name" value="Metal-dependent hydrolases"/>
    <property type="match status" value="1"/>
</dbReference>
<dbReference type="InterPro" id="IPR006680">
    <property type="entry name" value="Amidohydro-rel"/>
</dbReference>
<dbReference type="InterPro" id="IPR032466">
    <property type="entry name" value="Metal_Hydrolase"/>
</dbReference>
<dbReference type="PANTHER" id="PTHR21240">
    <property type="entry name" value="2-AMINO-3-CARBOXYLMUCONATE-6-SEMIALDEHYDE DECARBOXYLASE"/>
    <property type="match status" value="1"/>
</dbReference>
<feature type="domain" description="Amidohydrolase-related" evidence="2">
    <location>
        <begin position="23"/>
        <end position="370"/>
    </location>
</feature>
<evidence type="ECO:0000256" key="1">
    <source>
        <dbReference type="ARBA" id="ARBA00023239"/>
    </source>
</evidence>
<accession>A0ABT1D369</accession>
<evidence type="ECO:0000313" key="4">
    <source>
        <dbReference type="Proteomes" id="UP001523392"/>
    </source>
</evidence>
<dbReference type="Pfam" id="PF04909">
    <property type="entry name" value="Amidohydro_2"/>
    <property type="match status" value="1"/>
</dbReference>
<proteinExistence type="predicted"/>
<comment type="caution">
    <text evidence="3">The sequence shown here is derived from an EMBL/GenBank/DDBJ whole genome shotgun (WGS) entry which is preliminary data.</text>
</comment>
<dbReference type="Proteomes" id="UP001523392">
    <property type="component" value="Unassembled WGS sequence"/>
</dbReference>
<dbReference type="PANTHER" id="PTHR21240:SF28">
    <property type="entry name" value="ISO-OROTATE DECARBOXYLASE (EUROFUNG)"/>
    <property type="match status" value="1"/>
</dbReference>
<evidence type="ECO:0000313" key="3">
    <source>
        <dbReference type="EMBL" id="MCO6415440.1"/>
    </source>
</evidence>
<evidence type="ECO:0000259" key="2">
    <source>
        <dbReference type="Pfam" id="PF04909"/>
    </source>
</evidence>
<dbReference type="InterPro" id="IPR032465">
    <property type="entry name" value="ACMSD"/>
</dbReference>
<dbReference type="SUPFAM" id="SSF51556">
    <property type="entry name" value="Metallo-dependent hydrolases"/>
    <property type="match status" value="1"/>
</dbReference>
<dbReference type="RefSeq" id="WP_252952039.1">
    <property type="nucleotide sequence ID" value="NZ_JAFIRR010000025.1"/>
</dbReference>
<sequence>MMNVIQPITAPGKPAAATLGLVDVDIHPRADSVNVFKPYLSERWWEYLTTYGIRARHGFTGGQPPFPKAQPLACRRDAWPPTGGTPASDLDFLRFQLLDNYGIDVGVLNPLQPSGQGDRNNGFSAALAHANNEWQLEAWLRKEPRLRGSVVVPYEDGAASAAEIRKRAGDPNFCQVLMMSRTGEPAGNPRYWPIYEAAEEAGLPVAFHAFGYSGWAMTNGGWPSFYTEEVSEHATSCQNQVISLVVEGVFERFPKLKIVLIECGFAWLPAVGWRLDKHWKHLKSEVPQLKRAPSEYIRDHIWVSTQPMEEPERGQHLLDICEWIGWDHILFASDYPHWDFDDPRQALPGTIPVEKRAGIFGGNARALYGF</sequence>
<protein>
    <submittedName>
        <fullName evidence="3">Amidohydrolase family protein</fullName>
    </submittedName>
</protein>
<reference evidence="3 4" key="1">
    <citation type="submission" date="2021-12" db="EMBL/GenBank/DDBJ databases">
        <title>Siccirubricoccus leaddurans sp. nov., a high concentration Zn2+ tolerance bacterium.</title>
        <authorList>
            <person name="Cao Y."/>
        </authorList>
    </citation>
    <scope>NUCLEOTIDE SEQUENCE [LARGE SCALE GENOMIC DNA]</scope>
    <source>
        <strain evidence="3 4">KC 17139</strain>
    </source>
</reference>
<keyword evidence="1" id="KW-0456">Lyase</keyword>
<dbReference type="EMBL" id="JAFIRR010000025">
    <property type="protein sequence ID" value="MCO6415440.1"/>
    <property type="molecule type" value="Genomic_DNA"/>
</dbReference>
<gene>
    <name evidence="3" type="ORF">JYK14_04510</name>
</gene>
<keyword evidence="4" id="KW-1185">Reference proteome</keyword>
<name>A0ABT1D369_9PROT</name>